<gene>
    <name evidence="2" type="ORF">GCM10009769_32760</name>
</gene>
<sequence length="115" mass="12340">MQRMSDSIPDVPGPEHSDDRARTDELRDAAHHEGADGLDDRTQRAADTSYSPSSERETVAAQTEQRDDADLRADGIDPSRVVAAPGTGGADDAGDVEPEPGDLNLPWQSEEDRTA</sequence>
<reference evidence="2" key="2">
    <citation type="submission" date="2020-09" db="EMBL/GenBank/DDBJ databases">
        <authorList>
            <person name="Sun Q."/>
            <person name="Ohkuma M."/>
        </authorList>
    </citation>
    <scope>NUCLEOTIDE SEQUENCE</scope>
    <source>
        <strain evidence="2">JCM 1480</strain>
    </source>
</reference>
<accession>A0A8H9L063</accession>
<comment type="caution">
    <text evidence="2">The sequence shown here is derived from an EMBL/GenBank/DDBJ whole genome shotgun (WGS) entry which is preliminary data.</text>
</comment>
<proteinExistence type="predicted"/>
<feature type="region of interest" description="Disordered" evidence="1">
    <location>
        <begin position="1"/>
        <end position="115"/>
    </location>
</feature>
<evidence type="ECO:0000313" key="3">
    <source>
        <dbReference type="Proteomes" id="UP000648535"/>
    </source>
</evidence>
<dbReference type="EMBL" id="BMOI01000019">
    <property type="protein sequence ID" value="GGL12227.1"/>
    <property type="molecule type" value="Genomic_DNA"/>
</dbReference>
<protein>
    <submittedName>
        <fullName evidence="2">Uncharacterized protein</fullName>
    </submittedName>
</protein>
<name>A0A8H9L063_9MICO</name>
<dbReference type="AlphaFoldDB" id="A0A8H9L063"/>
<dbReference type="Proteomes" id="UP000648535">
    <property type="component" value="Unassembled WGS sequence"/>
</dbReference>
<evidence type="ECO:0000256" key="1">
    <source>
        <dbReference type="SAM" id="MobiDB-lite"/>
    </source>
</evidence>
<evidence type="ECO:0000313" key="2">
    <source>
        <dbReference type="EMBL" id="GGL12227.1"/>
    </source>
</evidence>
<feature type="compositionally biased region" description="Basic and acidic residues" evidence="1">
    <location>
        <begin position="54"/>
        <end position="77"/>
    </location>
</feature>
<reference evidence="2" key="1">
    <citation type="journal article" date="2014" name="Int. J. Syst. Evol. Microbiol.">
        <title>Complete genome sequence of Corynebacterium casei LMG S-19264T (=DSM 44701T), isolated from a smear-ripened cheese.</title>
        <authorList>
            <consortium name="US DOE Joint Genome Institute (JGI-PGF)"/>
            <person name="Walter F."/>
            <person name="Albersmeier A."/>
            <person name="Kalinowski J."/>
            <person name="Ruckert C."/>
        </authorList>
    </citation>
    <scope>NUCLEOTIDE SEQUENCE</scope>
    <source>
        <strain evidence="2">JCM 1480</strain>
    </source>
</reference>
<organism evidence="2 3">
    <name type="scientific">Curtobacterium luteum</name>
    <dbReference type="NCBI Taxonomy" id="33881"/>
    <lineage>
        <taxon>Bacteria</taxon>
        <taxon>Bacillati</taxon>
        <taxon>Actinomycetota</taxon>
        <taxon>Actinomycetes</taxon>
        <taxon>Micrococcales</taxon>
        <taxon>Microbacteriaceae</taxon>
        <taxon>Curtobacterium</taxon>
    </lineage>
</organism>
<feature type="compositionally biased region" description="Basic and acidic residues" evidence="1">
    <location>
        <begin position="13"/>
        <end position="44"/>
    </location>
</feature>